<dbReference type="RefSeq" id="WP_146443841.1">
    <property type="nucleotide sequence ID" value="NZ_SJPR01000001.1"/>
</dbReference>
<feature type="transmembrane region" description="Helical" evidence="2">
    <location>
        <begin position="35"/>
        <end position="53"/>
    </location>
</feature>
<dbReference type="InterPro" id="IPR032696">
    <property type="entry name" value="SQ_cyclase_C"/>
</dbReference>
<dbReference type="InterPro" id="IPR008930">
    <property type="entry name" value="Terpenoid_cyclase/PrenylTrfase"/>
</dbReference>
<keyword evidence="2" id="KW-1133">Transmembrane helix</keyword>
<dbReference type="GO" id="GO:0016829">
    <property type="term" value="F:lyase activity"/>
    <property type="evidence" value="ECO:0007669"/>
    <property type="project" value="UniProtKB-KW"/>
</dbReference>
<gene>
    <name evidence="4" type="ORF">Pla108_11380</name>
</gene>
<dbReference type="CDD" id="cd00688">
    <property type="entry name" value="ISOPREN_C2_like"/>
    <property type="match status" value="1"/>
</dbReference>
<feature type="compositionally biased region" description="Pro residues" evidence="1">
    <location>
        <begin position="106"/>
        <end position="118"/>
    </location>
</feature>
<dbReference type="Proteomes" id="UP000317421">
    <property type="component" value="Unassembled WGS sequence"/>
</dbReference>
<dbReference type="OrthoDB" id="238862at2"/>
<feature type="region of interest" description="Disordered" evidence="1">
    <location>
        <begin position="78"/>
        <end position="118"/>
    </location>
</feature>
<dbReference type="AlphaFoldDB" id="A0A5C6AMG5"/>
<reference evidence="4 5" key="1">
    <citation type="submission" date="2019-02" db="EMBL/GenBank/DDBJ databases">
        <title>Deep-cultivation of Planctomycetes and their phenomic and genomic characterization uncovers novel biology.</title>
        <authorList>
            <person name="Wiegand S."/>
            <person name="Jogler M."/>
            <person name="Boedeker C."/>
            <person name="Pinto D."/>
            <person name="Vollmers J."/>
            <person name="Rivas-Marin E."/>
            <person name="Kohn T."/>
            <person name="Peeters S.H."/>
            <person name="Heuer A."/>
            <person name="Rast P."/>
            <person name="Oberbeckmann S."/>
            <person name="Bunk B."/>
            <person name="Jeske O."/>
            <person name="Meyerdierks A."/>
            <person name="Storesund J.E."/>
            <person name="Kallscheuer N."/>
            <person name="Luecker S."/>
            <person name="Lage O.M."/>
            <person name="Pohl T."/>
            <person name="Merkel B.J."/>
            <person name="Hornburger P."/>
            <person name="Mueller R.-W."/>
            <person name="Bruemmer F."/>
            <person name="Labrenz M."/>
            <person name="Spormann A.M."/>
            <person name="Op Den Camp H."/>
            <person name="Overmann J."/>
            <person name="Amann R."/>
            <person name="Jetten M.S.M."/>
            <person name="Mascher T."/>
            <person name="Medema M.H."/>
            <person name="Devos D.P."/>
            <person name="Kaster A.-K."/>
            <person name="Ovreas L."/>
            <person name="Rohde M."/>
            <person name="Galperin M.Y."/>
            <person name="Jogler C."/>
        </authorList>
    </citation>
    <scope>NUCLEOTIDE SEQUENCE [LARGE SCALE GENOMIC DNA]</scope>
    <source>
        <strain evidence="4 5">Pla108</strain>
    </source>
</reference>
<keyword evidence="4" id="KW-0456">Lyase</keyword>
<feature type="domain" description="Squalene cyclase C-terminal" evidence="3">
    <location>
        <begin position="244"/>
        <end position="338"/>
    </location>
</feature>
<comment type="caution">
    <text evidence="4">The sequence shown here is derived from an EMBL/GenBank/DDBJ whole genome shotgun (WGS) entry which is preliminary data.</text>
</comment>
<feature type="region of interest" description="Disordered" evidence="1">
    <location>
        <begin position="133"/>
        <end position="154"/>
    </location>
</feature>
<accession>A0A5C6AMG5</accession>
<sequence length="604" mass="64263">MSLTTLLIALALIAAGVCAAMAFTDWGRRRPLHRYGALSIGAHLLLLAAMAGIRVGGPPRAGAEDAPLVKVRIVMRTPDTPTPEAEPETKPAPAVPEEEQDDAPVETPPEPDAVEPPPLLAEAPLVEPVPLQKQPDTEQADETPAPTKQPITPAPTADFEEAWATLPRPAEPEPTPPDAPTEPAADQQSAAPLAPIEPVQRSTPPEVTPVPRASTPAPTSVAPSAYAQRGELTQRRLSADQGGTQESLDAVAAAVDWLARAQRPDGGWDAERWGAGRETYTLDQDRKGAGQGAETGLTALALLAMGGAGHTHLAGPYRDVVTRGLQFLLDQQKPNGELAGDATLYARTYCHSMATFALAEAMAVTDDERLRPAVEAAAAYLVRSQSHTDGGWRYQPGDRGDMSQMGWIVMALRSAEIAGVAIPAPTWTGCERFVASVQRGPAGGLGCYQPRGATSSTMTAEAMYCRQILGVTRHGAAAEDEAAAYLLTDLPGAPSGRSSPGGKANLYYWYYGTLALHHHRSTSNGAEQAWRRWNDAMQRTVLPKQAAQGPTAGSWGPDTVWGGYGGRVYSTALATMCLEVYYRYDPEKIGRDPWIAARPGVLRR</sequence>
<organism evidence="4 5">
    <name type="scientific">Botrimarina colliarenosi</name>
    <dbReference type="NCBI Taxonomy" id="2528001"/>
    <lineage>
        <taxon>Bacteria</taxon>
        <taxon>Pseudomonadati</taxon>
        <taxon>Planctomycetota</taxon>
        <taxon>Planctomycetia</taxon>
        <taxon>Pirellulales</taxon>
        <taxon>Lacipirellulaceae</taxon>
        <taxon>Botrimarina</taxon>
    </lineage>
</organism>
<dbReference type="SUPFAM" id="SSF48239">
    <property type="entry name" value="Terpenoid cyclases/Protein prenyltransferases"/>
    <property type="match status" value="1"/>
</dbReference>
<evidence type="ECO:0000259" key="3">
    <source>
        <dbReference type="Pfam" id="PF13243"/>
    </source>
</evidence>
<dbReference type="Pfam" id="PF13243">
    <property type="entry name" value="SQHop_cyclase_C"/>
    <property type="match status" value="1"/>
</dbReference>
<evidence type="ECO:0000256" key="1">
    <source>
        <dbReference type="SAM" id="MobiDB-lite"/>
    </source>
</evidence>
<evidence type="ECO:0000313" key="4">
    <source>
        <dbReference type="EMBL" id="TWU00192.1"/>
    </source>
</evidence>
<name>A0A5C6AMG5_9BACT</name>
<keyword evidence="5" id="KW-1185">Reference proteome</keyword>
<evidence type="ECO:0000313" key="5">
    <source>
        <dbReference type="Proteomes" id="UP000317421"/>
    </source>
</evidence>
<feature type="region of interest" description="Disordered" evidence="1">
    <location>
        <begin position="167"/>
        <end position="225"/>
    </location>
</feature>
<keyword evidence="2" id="KW-0472">Membrane</keyword>
<dbReference type="EMBL" id="SJPR01000001">
    <property type="protein sequence ID" value="TWU00192.1"/>
    <property type="molecule type" value="Genomic_DNA"/>
</dbReference>
<keyword evidence="2" id="KW-0812">Transmembrane</keyword>
<evidence type="ECO:0000256" key="2">
    <source>
        <dbReference type="SAM" id="Phobius"/>
    </source>
</evidence>
<protein>
    <submittedName>
        <fullName evidence="4">Pectic acid lyase</fullName>
    </submittedName>
</protein>
<proteinExistence type="predicted"/>
<dbReference type="Gene3D" id="1.50.10.20">
    <property type="match status" value="2"/>
</dbReference>